<evidence type="ECO:0000313" key="3">
    <source>
        <dbReference type="Proteomes" id="UP000631181"/>
    </source>
</evidence>
<evidence type="ECO:0000256" key="1">
    <source>
        <dbReference type="SAM" id="MobiDB-lite"/>
    </source>
</evidence>
<dbReference type="EMBL" id="WIWV01000079">
    <property type="protein sequence ID" value="KAF7714623.1"/>
    <property type="molecule type" value="Genomic_DNA"/>
</dbReference>
<feature type="region of interest" description="Disordered" evidence="1">
    <location>
        <begin position="1"/>
        <end position="309"/>
    </location>
</feature>
<proteinExistence type="predicted"/>
<protein>
    <submittedName>
        <fullName evidence="2">Uncharacterized protein</fullName>
    </submittedName>
</protein>
<organism evidence="2 3">
    <name type="scientific">Penicillium ucsense</name>
    <dbReference type="NCBI Taxonomy" id="2839758"/>
    <lineage>
        <taxon>Eukaryota</taxon>
        <taxon>Fungi</taxon>
        <taxon>Dikarya</taxon>
        <taxon>Ascomycota</taxon>
        <taxon>Pezizomycotina</taxon>
        <taxon>Eurotiomycetes</taxon>
        <taxon>Eurotiomycetidae</taxon>
        <taxon>Eurotiales</taxon>
        <taxon>Aspergillaceae</taxon>
        <taxon>Penicillium</taxon>
    </lineage>
</organism>
<comment type="caution">
    <text evidence="2">The sequence shown here is derived from an EMBL/GenBank/DDBJ whole genome shotgun (WGS) entry which is preliminary data.</text>
</comment>
<dbReference type="Proteomes" id="UP000631181">
    <property type="component" value="Unassembled WGS sequence"/>
</dbReference>
<feature type="compositionally biased region" description="Polar residues" evidence="1">
    <location>
        <begin position="27"/>
        <end position="57"/>
    </location>
</feature>
<feature type="compositionally biased region" description="Low complexity" evidence="1">
    <location>
        <begin position="295"/>
        <end position="304"/>
    </location>
</feature>
<reference evidence="2" key="1">
    <citation type="journal article" date="2020" name="Front. Microbiol.">
        <title>Gene regulatory networks of Penicillium echinulatum 2HH and Penicillium oxalicum 114-2 inferred by a computational biology approach.</title>
        <authorList>
            <person name="Lenz A.R."/>
            <person name="Galan-Vasquez E."/>
            <person name="Balbinot E."/>
            <person name="De Abreu F.P."/>
            <person name="De Oliveira N.S."/>
            <person name="Da Rosa L.O."/>
            <person name="De Avila E Silva S."/>
            <person name="Camassola M."/>
            <person name="Dillon A.J.P."/>
            <person name="Perez-Rueda E."/>
        </authorList>
    </citation>
    <scope>NUCLEOTIDE SEQUENCE</scope>
    <source>
        <strain evidence="2">S1M29</strain>
    </source>
</reference>
<keyword evidence="3" id="KW-1185">Reference proteome</keyword>
<feature type="compositionally biased region" description="Polar residues" evidence="1">
    <location>
        <begin position="249"/>
        <end position="263"/>
    </location>
</feature>
<name>A0A8J8W1Q1_9EURO</name>
<evidence type="ECO:0000313" key="2">
    <source>
        <dbReference type="EMBL" id="KAF7714623.1"/>
    </source>
</evidence>
<sequence length="565" mass="61308">MPIPTRSVSLREPRKPGSSIARPTPGKTASSTQTQPPIRGPTSSTNDGTALSQTSLSAEGRVSGDNTLSSRGRTFLPQRSGLSREDGGGSMQAQVRFQAPGTRLARREGTSPVRSSPPQQQQQQQQTAVKGDERRQAPSTATSGGGAPARRQSIRQPSTLKTDSTKGNVPSLSKSTMPTFRPPSPRKAPALRSPTQSSSAAGRRAVSPKRTEMLPPPRPARSASLKQPREAGALDPSASGRGHARHRSQIVTPTMKSTLSAASPATAKPRAPLFTARSQTQTPAKRSSKPPTPTPGSTSSPDGTLIPTTWPDIASLQTELLQLSLFHSGSLQQQAEWKSAAETRLRQQFDVVAHQYRSIQVDEQRHQYQTNMQSLVQWLQNCSGHQGLDGFSEQIQIFSQVLQEVWDLGASAPLSGQYTRVVAAFEKWLDRASEIWNHRDTTGAIDGNAFIDRLDQSWKDAVRALQVDLELCARRLQSLCILPSASCQSAGGDETSAQSALARVAEGLAESIRLMMQEIRMMRSLEEEIVLSEKDYVRDTVNELTRSQVEMEMRAPRLGAWSSGG</sequence>
<dbReference type="AlphaFoldDB" id="A0A8J8W1Q1"/>
<feature type="compositionally biased region" description="Polar residues" evidence="1">
    <location>
        <begin position="154"/>
        <end position="178"/>
    </location>
</feature>
<gene>
    <name evidence="2" type="ORF">PECM_007996</name>
</gene>
<accession>A0A8J8W1Q1</accession>
<dbReference type="OrthoDB" id="5429993at2759"/>